<evidence type="ECO:0000313" key="2">
    <source>
        <dbReference type="Proteomes" id="UP001369958"/>
    </source>
</evidence>
<evidence type="ECO:0008006" key="3">
    <source>
        <dbReference type="Google" id="ProtNLM"/>
    </source>
</evidence>
<dbReference type="EMBL" id="CP146275">
    <property type="protein sequence ID" value="WWT34240.1"/>
    <property type="molecule type" value="Genomic_DNA"/>
</dbReference>
<keyword evidence="2" id="KW-1185">Reference proteome</keyword>
<evidence type="ECO:0000313" key="1">
    <source>
        <dbReference type="EMBL" id="WWT34240.1"/>
    </source>
</evidence>
<sequence length="208" mass="22708">MVVTPLARRLVLMLTSFALVFALIWAGMMTYAHGLETRIARDWMDLVERCRTAIEAGIPLDTAGLEPAQIISMPPSSRPTLHARLLSHPGGRYVIEEEEFAAGDGVERSCRVAISDYRIGPTKREAAVLYYDFLQLMTGLLIAETHWQAAILPIPQMALRAFEPRAPKNEGCMVKSVVIVALETHDIEVTTAEISGCSGPSMLSGTAA</sequence>
<protein>
    <recommendedName>
        <fullName evidence="3">Sensor histidine kinase</fullName>
    </recommendedName>
</protein>
<reference evidence="1 2" key="1">
    <citation type="submission" date="2024-02" db="EMBL/GenBank/DDBJ databases">
        <title>Complete genome sequence of Pelagibacterium nitratireducens ZH15.</title>
        <authorList>
            <person name="Zhao L.H."/>
        </authorList>
    </citation>
    <scope>NUCLEOTIDE SEQUENCE [LARGE SCALE GENOMIC DNA]</scope>
    <source>
        <strain evidence="1 2">ZH15</strain>
    </source>
</reference>
<accession>A0ABZ2I9S4</accession>
<dbReference type="Proteomes" id="UP001369958">
    <property type="component" value="Chromosome"/>
</dbReference>
<proteinExistence type="predicted"/>
<organism evidence="1 2">
    <name type="scientific">Pelagibacterium nitratireducens</name>
    <dbReference type="NCBI Taxonomy" id="1046114"/>
    <lineage>
        <taxon>Bacteria</taxon>
        <taxon>Pseudomonadati</taxon>
        <taxon>Pseudomonadota</taxon>
        <taxon>Alphaproteobacteria</taxon>
        <taxon>Hyphomicrobiales</taxon>
        <taxon>Devosiaceae</taxon>
        <taxon>Pelagibacterium</taxon>
    </lineage>
</organism>
<name>A0ABZ2I9S4_9HYPH</name>
<dbReference type="RefSeq" id="WP_338610033.1">
    <property type="nucleotide sequence ID" value="NZ_CP146275.1"/>
</dbReference>
<gene>
    <name evidence="1" type="ORF">V6617_07190</name>
</gene>